<dbReference type="PANTHER" id="PTHR47470">
    <property type="entry name" value="CHOLESTEROL OXIDASE"/>
    <property type="match status" value="1"/>
</dbReference>
<keyword evidence="2" id="KW-0285">Flavoprotein</keyword>
<evidence type="ECO:0000259" key="5">
    <source>
        <dbReference type="Pfam" id="PF00890"/>
    </source>
</evidence>
<sequence length="253" mass="28897">MKAEYDVVVVGSGYGAGVAASRMARAGKSVAVLELGWERRLQKQREQLLGVTANSVFMSQASGYWNSVKAYSPLLIRLYEFLDGRYFPIAFHGKRKKRDLLQRALDLLLRFYPVSHRRDLCSSTTCHRTSFAFGLVWNHNNLNTETHDNVEKFFTGTPTKLLEHVTRMGTRGECLDNDLTPLLTATNLERLRGLPILFISGAENEVFDPESTLRDYELLRRRFGERLYRRFLAEGYGHLDPIVGKDADEEEAM</sequence>
<evidence type="ECO:0000256" key="2">
    <source>
        <dbReference type="ARBA" id="ARBA00022630"/>
    </source>
</evidence>
<dbReference type="Gene3D" id="3.50.50.60">
    <property type="entry name" value="FAD/NAD(P)-binding domain"/>
    <property type="match status" value="1"/>
</dbReference>
<dbReference type="EMBL" id="JBFXLQ010000028">
    <property type="protein sequence ID" value="KAL2865963.1"/>
    <property type="molecule type" value="Genomic_DNA"/>
</dbReference>
<comment type="cofactor">
    <cofactor evidence="1">
        <name>FAD</name>
        <dbReference type="ChEBI" id="CHEBI:57692"/>
    </cofactor>
</comment>
<dbReference type="InterPro" id="IPR036188">
    <property type="entry name" value="FAD/NAD-bd_sf"/>
</dbReference>
<dbReference type="SUPFAM" id="SSF51905">
    <property type="entry name" value="FAD/NAD(P)-binding domain"/>
    <property type="match status" value="1"/>
</dbReference>
<evidence type="ECO:0000256" key="1">
    <source>
        <dbReference type="ARBA" id="ARBA00001974"/>
    </source>
</evidence>
<keyword evidence="3" id="KW-0274">FAD</keyword>
<comment type="caution">
    <text evidence="6">The sequence shown here is derived from an EMBL/GenBank/DDBJ whole genome shotgun (WGS) entry which is preliminary data.</text>
</comment>
<dbReference type="InterPro" id="IPR029058">
    <property type="entry name" value="AB_hydrolase_fold"/>
</dbReference>
<dbReference type="GeneID" id="98148304"/>
<dbReference type="PANTHER" id="PTHR47470:SF1">
    <property type="entry name" value="FAD-DEPENDENT OXIDOREDUCTASE 2 FAD BINDING DOMAIN-CONTAINING PROTEIN"/>
    <property type="match status" value="1"/>
</dbReference>
<organism evidence="6 7">
    <name type="scientific">Aspergillus lucknowensis</name>
    <dbReference type="NCBI Taxonomy" id="176173"/>
    <lineage>
        <taxon>Eukaryota</taxon>
        <taxon>Fungi</taxon>
        <taxon>Dikarya</taxon>
        <taxon>Ascomycota</taxon>
        <taxon>Pezizomycotina</taxon>
        <taxon>Eurotiomycetes</taxon>
        <taxon>Eurotiomycetidae</taxon>
        <taxon>Eurotiales</taxon>
        <taxon>Aspergillaceae</taxon>
        <taxon>Aspergillus</taxon>
        <taxon>Aspergillus subgen. Nidulantes</taxon>
    </lineage>
</organism>
<dbReference type="Proteomes" id="UP001610432">
    <property type="component" value="Unassembled WGS sequence"/>
</dbReference>
<dbReference type="Gene3D" id="3.40.50.1820">
    <property type="entry name" value="alpha/beta hydrolase"/>
    <property type="match status" value="1"/>
</dbReference>
<accession>A0ABR4LRC2</accession>
<dbReference type="SUPFAM" id="SSF53474">
    <property type="entry name" value="alpha/beta-Hydrolases"/>
    <property type="match status" value="1"/>
</dbReference>
<name>A0ABR4LRC2_9EURO</name>
<protein>
    <recommendedName>
        <fullName evidence="5">FAD-dependent oxidoreductase 2 FAD-binding domain-containing protein</fullName>
    </recommendedName>
</protein>
<reference evidence="6 7" key="1">
    <citation type="submission" date="2024-07" db="EMBL/GenBank/DDBJ databases">
        <title>Section-level genome sequencing and comparative genomics of Aspergillus sections Usti and Cavernicolus.</title>
        <authorList>
            <consortium name="Lawrence Berkeley National Laboratory"/>
            <person name="Nybo J.L."/>
            <person name="Vesth T.C."/>
            <person name="Theobald S."/>
            <person name="Frisvad J.C."/>
            <person name="Larsen T.O."/>
            <person name="Kjaerboelling I."/>
            <person name="Rothschild-Mancinelli K."/>
            <person name="Lyhne E.K."/>
            <person name="Kogle M.E."/>
            <person name="Barry K."/>
            <person name="Clum A."/>
            <person name="Na H."/>
            <person name="Ledsgaard L."/>
            <person name="Lin J."/>
            <person name="Lipzen A."/>
            <person name="Kuo A."/>
            <person name="Riley R."/>
            <person name="Mondo S."/>
            <person name="Labutti K."/>
            <person name="Haridas S."/>
            <person name="Pangalinan J."/>
            <person name="Salamov A.A."/>
            <person name="Simmons B.A."/>
            <person name="Magnuson J.K."/>
            <person name="Chen J."/>
            <person name="Drula E."/>
            <person name="Henrissat B."/>
            <person name="Wiebenga A."/>
            <person name="Lubbers R.J."/>
            <person name="Gomes A.C."/>
            <person name="Macurrencykelacurrency M.R."/>
            <person name="Stajich J."/>
            <person name="Grigoriev I.V."/>
            <person name="Mortensen U.H."/>
            <person name="De Vries R.P."/>
            <person name="Baker S.E."/>
            <person name="Andersen M.R."/>
        </authorList>
    </citation>
    <scope>NUCLEOTIDE SEQUENCE [LARGE SCALE GENOMIC DNA]</scope>
    <source>
        <strain evidence="6 7">CBS 449.75</strain>
    </source>
</reference>
<evidence type="ECO:0000313" key="6">
    <source>
        <dbReference type="EMBL" id="KAL2865963.1"/>
    </source>
</evidence>
<proteinExistence type="predicted"/>
<evidence type="ECO:0000313" key="7">
    <source>
        <dbReference type="Proteomes" id="UP001610432"/>
    </source>
</evidence>
<dbReference type="RefSeq" id="XP_070884942.1">
    <property type="nucleotide sequence ID" value="XM_071033232.1"/>
</dbReference>
<keyword evidence="4" id="KW-0560">Oxidoreductase</keyword>
<evidence type="ECO:0000256" key="3">
    <source>
        <dbReference type="ARBA" id="ARBA00022827"/>
    </source>
</evidence>
<dbReference type="Pfam" id="PF00890">
    <property type="entry name" value="FAD_binding_2"/>
    <property type="match status" value="1"/>
</dbReference>
<evidence type="ECO:0000256" key="4">
    <source>
        <dbReference type="ARBA" id="ARBA00023002"/>
    </source>
</evidence>
<feature type="domain" description="FAD-dependent oxidoreductase 2 FAD-binding" evidence="5">
    <location>
        <begin position="6"/>
        <end position="38"/>
    </location>
</feature>
<dbReference type="InterPro" id="IPR003953">
    <property type="entry name" value="FAD-dep_OxRdtase_2_FAD-bd"/>
</dbReference>
<keyword evidence="7" id="KW-1185">Reference proteome</keyword>
<dbReference type="InterPro" id="IPR052542">
    <property type="entry name" value="Cholesterol_Oxidase"/>
</dbReference>
<gene>
    <name evidence="6" type="ORF">BJX67DRAFT_382345</name>
</gene>